<evidence type="ECO:0000256" key="1">
    <source>
        <dbReference type="SAM" id="Phobius"/>
    </source>
</evidence>
<dbReference type="AlphaFoldDB" id="A0A5J5IWJ7"/>
<dbReference type="Proteomes" id="UP000327039">
    <property type="component" value="Unassembled WGS sequence"/>
</dbReference>
<protein>
    <recommendedName>
        <fullName evidence="4">DUF3618 domain-containing protein</fullName>
    </recommendedName>
</protein>
<accession>A0A5J5IWJ7</accession>
<keyword evidence="1" id="KW-0812">Transmembrane</keyword>
<comment type="caution">
    <text evidence="2">The sequence shown here is derived from an EMBL/GenBank/DDBJ whole genome shotgun (WGS) entry which is preliminary data.</text>
</comment>
<gene>
    <name evidence="2" type="ORF">F6B42_03250</name>
</gene>
<name>A0A5J5IWJ7_9MICO</name>
<feature type="transmembrane region" description="Helical" evidence="1">
    <location>
        <begin position="66"/>
        <end position="87"/>
    </location>
</feature>
<evidence type="ECO:0000313" key="2">
    <source>
        <dbReference type="EMBL" id="KAA9089511.1"/>
    </source>
</evidence>
<keyword evidence="3" id="KW-1185">Reference proteome</keyword>
<sequence length="88" mass="8943">MSSELPSTAVPLGITDPVEKARAELKAALAAIEHKANLPKRMILATEDATGQARAYARRNPGGATAAAVGAAVAVGVAVWGIARLLAR</sequence>
<keyword evidence="1" id="KW-1133">Transmembrane helix</keyword>
<dbReference type="EMBL" id="VYRZ01000001">
    <property type="protein sequence ID" value="KAA9089511.1"/>
    <property type="molecule type" value="Genomic_DNA"/>
</dbReference>
<proteinExistence type="predicted"/>
<reference evidence="3" key="1">
    <citation type="submission" date="2019-09" db="EMBL/GenBank/DDBJ databases">
        <title>Mumia zhuanghuii sp. nov. isolated from the intestinal contents of plateau pika (Ochotona curzoniae) in the Qinghai-Tibet plateau of China.</title>
        <authorList>
            <person name="Tian Z."/>
        </authorList>
    </citation>
    <scope>NUCLEOTIDE SEQUENCE [LARGE SCALE GENOMIC DNA]</scope>
    <source>
        <strain evidence="3">DSM 25564</strain>
    </source>
</reference>
<dbReference type="RefSeq" id="WP_150418142.1">
    <property type="nucleotide sequence ID" value="NZ_VYRZ01000001.1"/>
</dbReference>
<evidence type="ECO:0000313" key="3">
    <source>
        <dbReference type="Proteomes" id="UP000327039"/>
    </source>
</evidence>
<organism evidence="2 3">
    <name type="scientific">Microbacterium radiodurans</name>
    <dbReference type="NCBI Taxonomy" id="661398"/>
    <lineage>
        <taxon>Bacteria</taxon>
        <taxon>Bacillati</taxon>
        <taxon>Actinomycetota</taxon>
        <taxon>Actinomycetes</taxon>
        <taxon>Micrococcales</taxon>
        <taxon>Microbacteriaceae</taxon>
        <taxon>Microbacterium</taxon>
    </lineage>
</organism>
<evidence type="ECO:0008006" key="4">
    <source>
        <dbReference type="Google" id="ProtNLM"/>
    </source>
</evidence>
<keyword evidence="1" id="KW-0472">Membrane</keyword>